<keyword evidence="4" id="KW-1185">Reference proteome</keyword>
<comment type="caution">
    <text evidence="3">The sequence shown here is derived from an EMBL/GenBank/DDBJ whole genome shotgun (WGS) entry which is preliminary data.</text>
</comment>
<feature type="compositionally biased region" description="Acidic residues" evidence="1">
    <location>
        <begin position="80"/>
        <end position="91"/>
    </location>
</feature>
<dbReference type="InterPro" id="IPR034257">
    <property type="entry name" value="Acinus_RRM"/>
</dbReference>
<protein>
    <recommendedName>
        <fullName evidence="2">SAP domain-containing protein</fullName>
    </recommendedName>
</protein>
<feature type="compositionally biased region" description="Basic and acidic residues" evidence="1">
    <location>
        <begin position="167"/>
        <end position="176"/>
    </location>
</feature>
<evidence type="ECO:0000256" key="1">
    <source>
        <dbReference type="SAM" id="MobiDB-lite"/>
    </source>
</evidence>
<sequence length="574" mass="63842">MTDWVKLKVADLRAQLKERGLPTTGIKAELVGRLNAADEEFQAQEEDEEDAQDNSTPEPEQKQDQAPNSEAEELPKSEDPPAEDATADDAAPDSSQNEAVPEPVPEVKLGVAESEQIAPAETEDGPVPESGPAGASKTEIPMAGAPDLARDAQKRKRRSASPPPSVHETKRTRVDDIAATDNDVAMDDMPSGVPEAKEEPKDDPKSVSEDEGPKIDPGGQSEDTSQDISPALHPATAALYIKNFMRPLHIPEFKEHLVELAAVPGAEPDEAAIVECYLDTIRTHALVQFSSTLAAQRVRASLHNTVFPKESNRKALWVDFIPVERVQEWKVREAQEPRGSSVRFEVAYDETDNETTARLVEIGGESNSGRPSTATEASAPQPPTGPRIHPGVEGAPLAPRADQQRGRGGPGMRAPRTNDPNIRTTRVDPMLYWKPIADELAQRRIENMRRFYNAEARITDDDKRNNINRYFFENGDNFVDRGKEIFAGIRPPHREREHRRMMREQRMQGGGSRLLDPTRRDRNTIPAPQSFRPGGGDRYMGSAARGDSWREGDSYSRRDDRRYRDYRGRAGRRR</sequence>
<organism evidence="3 4">
    <name type="scientific">Zalerion maritima</name>
    <dbReference type="NCBI Taxonomy" id="339359"/>
    <lineage>
        <taxon>Eukaryota</taxon>
        <taxon>Fungi</taxon>
        <taxon>Dikarya</taxon>
        <taxon>Ascomycota</taxon>
        <taxon>Pezizomycotina</taxon>
        <taxon>Sordariomycetes</taxon>
        <taxon>Lulworthiomycetidae</taxon>
        <taxon>Lulworthiales</taxon>
        <taxon>Lulworthiaceae</taxon>
        <taxon>Zalerion</taxon>
    </lineage>
</organism>
<proteinExistence type="predicted"/>
<feature type="domain" description="SAP" evidence="2">
    <location>
        <begin position="4"/>
        <end position="38"/>
    </location>
</feature>
<reference evidence="3" key="1">
    <citation type="submission" date="2022-07" db="EMBL/GenBank/DDBJ databases">
        <title>Draft genome sequence of Zalerion maritima ATCC 34329, a (micro)plastics degrading marine fungus.</title>
        <authorList>
            <person name="Paco A."/>
            <person name="Goncalves M.F.M."/>
            <person name="Rocha-Santos T.A.P."/>
            <person name="Alves A."/>
        </authorList>
    </citation>
    <scope>NUCLEOTIDE SEQUENCE</scope>
    <source>
        <strain evidence="3">ATCC 34329</strain>
    </source>
</reference>
<dbReference type="InterPro" id="IPR003034">
    <property type="entry name" value="SAP_dom"/>
</dbReference>
<dbReference type="PANTHER" id="PTHR47031">
    <property type="entry name" value="SAP DNA-BINDING DOMAIN-CONTAINING PROTEIN"/>
    <property type="match status" value="1"/>
</dbReference>
<dbReference type="SMART" id="SM00513">
    <property type="entry name" value="SAP"/>
    <property type="match status" value="1"/>
</dbReference>
<feature type="compositionally biased region" description="Basic and acidic residues" evidence="1">
    <location>
        <begin position="547"/>
        <end position="568"/>
    </location>
</feature>
<feature type="compositionally biased region" description="Acidic residues" evidence="1">
    <location>
        <begin position="37"/>
        <end position="52"/>
    </location>
</feature>
<dbReference type="PANTHER" id="PTHR47031:SF3">
    <property type="entry name" value="SAP DOMAIN-CONTAINING PROTEIN"/>
    <property type="match status" value="1"/>
</dbReference>
<feature type="region of interest" description="Disordered" evidence="1">
    <location>
        <begin position="36"/>
        <end position="228"/>
    </location>
</feature>
<evidence type="ECO:0000313" key="4">
    <source>
        <dbReference type="Proteomes" id="UP001201980"/>
    </source>
</evidence>
<feature type="region of interest" description="Disordered" evidence="1">
    <location>
        <begin position="503"/>
        <end position="574"/>
    </location>
</feature>
<dbReference type="Proteomes" id="UP001201980">
    <property type="component" value="Unassembled WGS sequence"/>
</dbReference>
<dbReference type="PROSITE" id="PS50800">
    <property type="entry name" value="SAP"/>
    <property type="match status" value="1"/>
</dbReference>
<name>A0AAD5RIQ0_9PEZI</name>
<feature type="compositionally biased region" description="Basic and acidic residues" evidence="1">
    <location>
        <begin position="195"/>
        <end position="214"/>
    </location>
</feature>
<evidence type="ECO:0000259" key="2">
    <source>
        <dbReference type="PROSITE" id="PS50800"/>
    </source>
</evidence>
<dbReference type="EMBL" id="JAKWBI020000425">
    <property type="protein sequence ID" value="KAJ2895131.1"/>
    <property type="molecule type" value="Genomic_DNA"/>
</dbReference>
<accession>A0AAD5RIQ0</accession>
<dbReference type="CDD" id="cd12432">
    <property type="entry name" value="RRM_ACINU"/>
    <property type="match status" value="1"/>
</dbReference>
<dbReference type="InterPro" id="IPR036361">
    <property type="entry name" value="SAP_dom_sf"/>
</dbReference>
<dbReference type="Pfam" id="PF02037">
    <property type="entry name" value="SAP"/>
    <property type="match status" value="1"/>
</dbReference>
<feature type="region of interest" description="Disordered" evidence="1">
    <location>
        <begin position="363"/>
        <end position="423"/>
    </location>
</feature>
<dbReference type="SUPFAM" id="SSF68906">
    <property type="entry name" value="SAP domain"/>
    <property type="match status" value="1"/>
</dbReference>
<evidence type="ECO:0000313" key="3">
    <source>
        <dbReference type="EMBL" id="KAJ2895131.1"/>
    </source>
</evidence>
<gene>
    <name evidence="3" type="ORF">MKZ38_006875</name>
</gene>
<dbReference type="AlphaFoldDB" id="A0AAD5RIQ0"/>
<dbReference type="Gene3D" id="1.10.720.30">
    <property type="entry name" value="SAP domain"/>
    <property type="match status" value="1"/>
</dbReference>
<feature type="compositionally biased region" description="Polar residues" evidence="1">
    <location>
        <begin position="365"/>
        <end position="378"/>
    </location>
</feature>
<feature type="compositionally biased region" description="Polar residues" evidence="1">
    <location>
        <begin position="54"/>
        <end position="68"/>
    </location>
</feature>